<dbReference type="InterPro" id="IPR026449">
    <property type="entry name" value="GRASP_SAV_5884"/>
</dbReference>
<evidence type="ECO:0000259" key="1">
    <source>
        <dbReference type="Pfam" id="PF21068"/>
    </source>
</evidence>
<dbReference type="Gene3D" id="3.30.470.20">
    <property type="entry name" value="ATP-grasp fold, B domain"/>
    <property type="match status" value="1"/>
</dbReference>
<dbReference type="EMBL" id="BAAAVI010000021">
    <property type="protein sequence ID" value="GAA2873101.1"/>
    <property type="molecule type" value="Genomic_DNA"/>
</dbReference>
<dbReference type="Pfam" id="PF21068">
    <property type="entry name" value="ATPgraspMvdD"/>
    <property type="match status" value="1"/>
</dbReference>
<dbReference type="PANTHER" id="PTHR21621:SF0">
    <property type="entry name" value="BETA-CITRYLGLUTAMATE SYNTHASE B-RELATED"/>
    <property type="match status" value="1"/>
</dbReference>
<organism evidence="2 3">
    <name type="scientific">Streptosporangium fragile</name>
    <dbReference type="NCBI Taxonomy" id="46186"/>
    <lineage>
        <taxon>Bacteria</taxon>
        <taxon>Bacillati</taxon>
        <taxon>Actinomycetota</taxon>
        <taxon>Actinomycetes</taxon>
        <taxon>Streptosporangiales</taxon>
        <taxon>Streptosporangiaceae</taxon>
        <taxon>Streptosporangium</taxon>
    </lineage>
</organism>
<reference evidence="2 3" key="1">
    <citation type="journal article" date="2019" name="Int. J. Syst. Evol. Microbiol.">
        <title>The Global Catalogue of Microorganisms (GCM) 10K type strain sequencing project: providing services to taxonomists for standard genome sequencing and annotation.</title>
        <authorList>
            <consortium name="The Broad Institute Genomics Platform"/>
            <consortium name="The Broad Institute Genome Sequencing Center for Infectious Disease"/>
            <person name="Wu L."/>
            <person name="Ma J."/>
        </authorList>
    </citation>
    <scope>NUCLEOTIDE SEQUENCE [LARGE SCALE GENOMIC DNA]</scope>
    <source>
        <strain evidence="2 3">JCM 6242</strain>
    </source>
</reference>
<comment type="caution">
    <text evidence="2">The sequence shown here is derived from an EMBL/GenBank/DDBJ whole genome shotgun (WGS) entry which is preliminary data.</text>
</comment>
<dbReference type="Proteomes" id="UP001500831">
    <property type="component" value="Unassembled WGS sequence"/>
</dbReference>
<keyword evidence="3" id="KW-1185">Reference proteome</keyword>
<dbReference type="InterPro" id="IPR048936">
    <property type="entry name" value="MvdD-like_ATPgrasp"/>
</dbReference>
<proteinExistence type="predicted"/>
<feature type="domain" description="MvdD-like pre-ATP grasp" evidence="1">
    <location>
        <begin position="2"/>
        <end position="75"/>
    </location>
</feature>
<sequence length="311" mass="34285">MILVLTCLDDSTADMVIGHLNKRDARVARFDPGVDFPGDAELSAWLGRFPPRGVLTTRSRRIPLEEVRAVYYRRPTPYPPGNPSYAERFAGTQARFGVGGVLAALPCPYVSHPWAVTAAEYKPLQLVTARQAGFEVPATLITNRVDDARVFAIEHGPIVYKPLRATPYTGPDGEPATIWTTQVEPDELDETINHTAHLFQARVDKKADLRVTVVGKRVFCVRIDSDLLDWRQDYDRLSYMVVEPPPGLADGCLAYLGKLGLCFGAFDFALTHDGVPVFLECNPNGQWGWLEDATGLPIAAAIADLLLEEVP</sequence>
<dbReference type="RefSeq" id="WP_344972301.1">
    <property type="nucleotide sequence ID" value="NZ_BAAAVI010000021.1"/>
</dbReference>
<gene>
    <name evidence="2" type="primary">tgmB</name>
    <name evidence="2" type="ORF">GCM10010517_33600</name>
</gene>
<dbReference type="NCBIfam" id="TIGR04187">
    <property type="entry name" value="GRASP_SAV_5884"/>
    <property type="match status" value="1"/>
</dbReference>
<evidence type="ECO:0000313" key="2">
    <source>
        <dbReference type="EMBL" id="GAA2873101.1"/>
    </source>
</evidence>
<accession>A0ABN3VXI6</accession>
<dbReference type="PANTHER" id="PTHR21621">
    <property type="entry name" value="RIBOSOMAL PROTEIN S6 MODIFICATION PROTEIN"/>
    <property type="match status" value="1"/>
</dbReference>
<protein>
    <submittedName>
        <fullName evidence="2">ATP-grasp ribosomal peptide maturase</fullName>
    </submittedName>
</protein>
<name>A0ABN3VXI6_9ACTN</name>
<evidence type="ECO:0000313" key="3">
    <source>
        <dbReference type="Proteomes" id="UP001500831"/>
    </source>
</evidence>
<dbReference type="SUPFAM" id="SSF56059">
    <property type="entry name" value="Glutathione synthetase ATP-binding domain-like"/>
    <property type="match status" value="1"/>
</dbReference>